<evidence type="ECO:0000313" key="8">
    <source>
        <dbReference type="EMBL" id="KAJ8961780.1"/>
    </source>
</evidence>
<feature type="region of interest" description="Disordered" evidence="7">
    <location>
        <begin position="286"/>
        <end position="316"/>
    </location>
</feature>
<dbReference type="GO" id="GO:0006364">
    <property type="term" value="P:rRNA processing"/>
    <property type="evidence" value="ECO:0007669"/>
    <property type="project" value="TreeGrafter"/>
</dbReference>
<evidence type="ECO:0000313" key="9">
    <source>
        <dbReference type="Proteomes" id="UP001162162"/>
    </source>
</evidence>
<comment type="subcellular location">
    <subcellularLocation>
        <location evidence="1">Nucleus</location>
        <location evidence="1">Nucleolus</location>
    </subcellularLocation>
    <subcellularLocation>
        <location evidence="2">Nucleus</location>
        <location evidence="2">Nucleoplasm</location>
    </subcellularLocation>
</comment>
<dbReference type="InterPro" id="IPR011687">
    <property type="entry name" value="Nop53/GLTSCR2"/>
</dbReference>
<dbReference type="PIRSF" id="PIRSF017302">
    <property type="entry name" value="Gltscr2"/>
    <property type="match status" value="1"/>
</dbReference>
<dbReference type="AlphaFoldDB" id="A0AAV8ZEJ6"/>
<feature type="compositionally biased region" description="Basic and acidic residues" evidence="7">
    <location>
        <begin position="1"/>
        <end position="14"/>
    </location>
</feature>
<dbReference type="EMBL" id="JAPWTK010000004">
    <property type="protein sequence ID" value="KAJ8961780.1"/>
    <property type="molecule type" value="Genomic_DNA"/>
</dbReference>
<accession>A0AAV8ZEJ6</accession>
<sequence>MQAEADRRKDDCRRKSQPKKGHFSIDIWETDKIFEINKNKWMTDNTKKHNLRGVGVPVKNTRKSVSKKSSVLPAIEPPHPGMSYNPSYEDHQDLLRIVAEKEQQVIKEEEHLTRCTTGMFQKVAPEKKDQSWLVEMSEGLPSTTGTNVEENEASDNEYKATNPPVKNAKKTLKQKRKQKEQQQLEEARRKLQLEKKKVTDIHQLKIVTKQIAKIERKQNLLQEKRKRKAELKKNKIKVLGALKFEEPDLEFNMGQEISGNLKDLKTEGNLLTDRFKSMQKRNILAPTKRHAHKKAKVKKYTKPGHKDQDWKKMVAR</sequence>
<evidence type="ECO:0000256" key="5">
    <source>
        <dbReference type="ARBA" id="ARBA00022517"/>
    </source>
</evidence>
<dbReference type="Pfam" id="PF07767">
    <property type="entry name" value="Nop53"/>
    <property type="match status" value="1"/>
</dbReference>
<dbReference type="GO" id="GO:0008097">
    <property type="term" value="F:5S rRNA binding"/>
    <property type="evidence" value="ECO:0007669"/>
    <property type="project" value="TreeGrafter"/>
</dbReference>
<feature type="region of interest" description="Disordered" evidence="7">
    <location>
        <begin position="62"/>
        <end position="83"/>
    </location>
</feature>
<feature type="compositionally biased region" description="Basic and acidic residues" evidence="7">
    <location>
        <begin position="304"/>
        <end position="316"/>
    </location>
</feature>
<evidence type="ECO:0000256" key="3">
    <source>
        <dbReference type="ARBA" id="ARBA00008838"/>
    </source>
</evidence>
<comment type="caution">
    <text evidence="8">The sequence shown here is derived from an EMBL/GenBank/DDBJ whole genome shotgun (WGS) entry which is preliminary data.</text>
</comment>
<feature type="compositionally biased region" description="Basic residues" evidence="7">
    <location>
        <begin position="287"/>
        <end position="303"/>
    </location>
</feature>
<evidence type="ECO:0000256" key="6">
    <source>
        <dbReference type="ARBA" id="ARBA00023242"/>
    </source>
</evidence>
<keyword evidence="6" id="KW-0539">Nucleus</keyword>
<comment type="similarity">
    <text evidence="3">Belongs to the NOP53 family.</text>
</comment>
<gene>
    <name evidence="8" type="ORF">NQ318_021381</name>
</gene>
<reference evidence="8" key="1">
    <citation type="journal article" date="2023" name="Insect Mol. Biol.">
        <title>Genome sequencing provides insights into the evolution of gene families encoding plant cell wall-degrading enzymes in longhorned beetles.</title>
        <authorList>
            <person name="Shin N.R."/>
            <person name="Okamura Y."/>
            <person name="Kirsch R."/>
            <person name="Pauchet Y."/>
        </authorList>
    </citation>
    <scope>NUCLEOTIDE SEQUENCE</scope>
    <source>
        <strain evidence="8">AMC_N1</strain>
    </source>
</reference>
<evidence type="ECO:0000256" key="4">
    <source>
        <dbReference type="ARBA" id="ARBA00018339"/>
    </source>
</evidence>
<protein>
    <recommendedName>
        <fullName evidence="4">Ribosome biogenesis protein NOP53</fullName>
    </recommendedName>
</protein>
<feature type="region of interest" description="Disordered" evidence="7">
    <location>
        <begin position="1"/>
        <end position="21"/>
    </location>
</feature>
<evidence type="ECO:0000256" key="7">
    <source>
        <dbReference type="SAM" id="MobiDB-lite"/>
    </source>
</evidence>
<proteinExistence type="inferred from homology"/>
<organism evidence="8 9">
    <name type="scientific">Aromia moschata</name>
    <dbReference type="NCBI Taxonomy" id="1265417"/>
    <lineage>
        <taxon>Eukaryota</taxon>
        <taxon>Metazoa</taxon>
        <taxon>Ecdysozoa</taxon>
        <taxon>Arthropoda</taxon>
        <taxon>Hexapoda</taxon>
        <taxon>Insecta</taxon>
        <taxon>Pterygota</taxon>
        <taxon>Neoptera</taxon>
        <taxon>Endopterygota</taxon>
        <taxon>Coleoptera</taxon>
        <taxon>Polyphaga</taxon>
        <taxon>Cucujiformia</taxon>
        <taxon>Chrysomeloidea</taxon>
        <taxon>Cerambycidae</taxon>
        <taxon>Cerambycinae</taxon>
        <taxon>Callichromatini</taxon>
        <taxon>Aromia</taxon>
    </lineage>
</organism>
<dbReference type="GO" id="GO:0000027">
    <property type="term" value="P:ribosomal large subunit assembly"/>
    <property type="evidence" value="ECO:0007669"/>
    <property type="project" value="TreeGrafter"/>
</dbReference>
<name>A0AAV8ZEJ6_9CUCU</name>
<feature type="compositionally biased region" description="Basic residues" evidence="7">
    <location>
        <begin position="167"/>
        <end position="178"/>
    </location>
</feature>
<keyword evidence="5" id="KW-0690">Ribosome biogenesis</keyword>
<dbReference type="PANTHER" id="PTHR14211:SF7">
    <property type="entry name" value="RIBOSOME BIOGENESIS PROTEIN NOP53"/>
    <property type="match status" value="1"/>
</dbReference>
<keyword evidence="9" id="KW-1185">Reference proteome</keyword>
<dbReference type="Proteomes" id="UP001162162">
    <property type="component" value="Unassembled WGS sequence"/>
</dbReference>
<feature type="region of interest" description="Disordered" evidence="7">
    <location>
        <begin position="139"/>
        <end position="183"/>
    </location>
</feature>
<dbReference type="PANTHER" id="PTHR14211">
    <property type="entry name" value="GLIOMA SUPPRESSOR CANDIDATE REGION GENE 2"/>
    <property type="match status" value="1"/>
</dbReference>
<dbReference type="GO" id="GO:0005730">
    <property type="term" value="C:nucleolus"/>
    <property type="evidence" value="ECO:0007669"/>
    <property type="project" value="UniProtKB-SubCell"/>
</dbReference>
<evidence type="ECO:0000256" key="1">
    <source>
        <dbReference type="ARBA" id="ARBA00004604"/>
    </source>
</evidence>
<dbReference type="GO" id="GO:0005654">
    <property type="term" value="C:nucleoplasm"/>
    <property type="evidence" value="ECO:0007669"/>
    <property type="project" value="UniProtKB-SubCell"/>
</dbReference>
<evidence type="ECO:0000256" key="2">
    <source>
        <dbReference type="ARBA" id="ARBA00004642"/>
    </source>
</evidence>